<reference evidence="2" key="1">
    <citation type="submission" date="2016-11" db="UniProtKB">
        <authorList>
            <consortium name="WormBaseParasite"/>
        </authorList>
    </citation>
    <scope>IDENTIFICATION</scope>
</reference>
<accession>A0A1I7XMZ8</accession>
<keyword evidence="1" id="KW-1185">Reference proteome</keyword>
<dbReference type="WBParaSite" id="Hba_18689">
    <property type="protein sequence ID" value="Hba_18689"/>
    <property type="gene ID" value="Hba_18689"/>
</dbReference>
<name>A0A1I7XMZ8_HETBA</name>
<evidence type="ECO:0000313" key="2">
    <source>
        <dbReference type="WBParaSite" id="Hba_18689"/>
    </source>
</evidence>
<organism evidence="1 2">
    <name type="scientific">Heterorhabditis bacteriophora</name>
    <name type="common">Entomopathogenic nematode worm</name>
    <dbReference type="NCBI Taxonomy" id="37862"/>
    <lineage>
        <taxon>Eukaryota</taxon>
        <taxon>Metazoa</taxon>
        <taxon>Ecdysozoa</taxon>
        <taxon>Nematoda</taxon>
        <taxon>Chromadorea</taxon>
        <taxon>Rhabditida</taxon>
        <taxon>Rhabditina</taxon>
        <taxon>Rhabditomorpha</taxon>
        <taxon>Strongyloidea</taxon>
        <taxon>Heterorhabditidae</taxon>
        <taxon>Heterorhabditis</taxon>
    </lineage>
</organism>
<proteinExistence type="predicted"/>
<dbReference type="Proteomes" id="UP000095283">
    <property type="component" value="Unplaced"/>
</dbReference>
<sequence>MIYDISTLDEQQMLYETLLEKNYVSEPNAFIRATMRAMIDQGDSFSFMFMSWRNLSLRYGTTEAVDILLEECMKKLTDKKGTGSENWYVVVVNIIGLFHYCRLSSFISGEILSHCQVFDHPSASLAEMICVAIRIGHFDTAKEILTKVSISATHFRKPLRRWSLDTAYFILAIYMNGSYFLTFTCVKDNLLHVEQLAALMSMCMYGEKRDKRKGAEEINEVRKVEPTLCPHLLATVNRFCGIRKRKPETGHKKGKKIHEDDEALYILSKFIQNVWVEKAVKSKNVKSAELLLEWSSRNNVDVNDGVIRKIEKLKR</sequence>
<evidence type="ECO:0000313" key="1">
    <source>
        <dbReference type="Proteomes" id="UP000095283"/>
    </source>
</evidence>
<dbReference type="AlphaFoldDB" id="A0A1I7XMZ8"/>
<protein>
    <submittedName>
        <fullName evidence="2">Pentatricopeptide repeat-containing protein</fullName>
    </submittedName>
</protein>